<organism evidence="1 2">
    <name type="scientific">Penicillium alfredii</name>
    <dbReference type="NCBI Taxonomy" id="1506179"/>
    <lineage>
        <taxon>Eukaryota</taxon>
        <taxon>Fungi</taxon>
        <taxon>Dikarya</taxon>
        <taxon>Ascomycota</taxon>
        <taxon>Pezizomycotina</taxon>
        <taxon>Eurotiomycetes</taxon>
        <taxon>Eurotiomycetidae</taxon>
        <taxon>Eurotiales</taxon>
        <taxon>Aspergillaceae</taxon>
        <taxon>Penicillium</taxon>
    </lineage>
</organism>
<dbReference type="AlphaFoldDB" id="A0A9W9GA38"/>
<protein>
    <submittedName>
        <fullName evidence="1">Uncharacterized protein</fullName>
    </submittedName>
</protein>
<accession>A0A9W9GA38</accession>
<evidence type="ECO:0000313" key="1">
    <source>
        <dbReference type="EMBL" id="KAJ5114846.1"/>
    </source>
</evidence>
<name>A0A9W9GA38_9EURO</name>
<comment type="caution">
    <text evidence="1">The sequence shown here is derived from an EMBL/GenBank/DDBJ whole genome shotgun (WGS) entry which is preliminary data.</text>
</comment>
<dbReference type="Proteomes" id="UP001141434">
    <property type="component" value="Unassembled WGS sequence"/>
</dbReference>
<reference evidence="1" key="2">
    <citation type="journal article" date="2023" name="IMA Fungus">
        <title>Comparative genomic study of the Penicillium genus elucidates a diverse pangenome and 15 lateral gene transfer events.</title>
        <authorList>
            <person name="Petersen C."/>
            <person name="Sorensen T."/>
            <person name="Nielsen M.R."/>
            <person name="Sondergaard T.E."/>
            <person name="Sorensen J.L."/>
            <person name="Fitzpatrick D.A."/>
            <person name="Frisvad J.C."/>
            <person name="Nielsen K.L."/>
        </authorList>
    </citation>
    <scope>NUCLEOTIDE SEQUENCE</scope>
    <source>
        <strain evidence="1">IBT 34128</strain>
    </source>
</reference>
<keyword evidence="2" id="KW-1185">Reference proteome</keyword>
<evidence type="ECO:0000313" key="2">
    <source>
        <dbReference type="Proteomes" id="UP001141434"/>
    </source>
</evidence>
<dbReference type="RefSeq" id="XP_056516039.1">
    <property type="nucleotide sequence ID" value="XM_056651189.1"/>
</dbReference>
<proteinExistence type="predicted"/>
<gene>
    <name evidence="1" type="ORF">NUU61_000605</name>
</gene>
<sequence length="87" mass="10054">MEAGKWSFYHEMPVLANAFWKSFWDSTPPTLTQEAEAAIKFSLSIGGLNRYFIQGMVDEIDLSKKVHRLSLEYARGILPQIWEQEGF</sequence>
<dbReference type="OrthoDB" id="4540690at2759"/>
<reference evidence="1" key="1">
    <citation type="submission" date="2022-11" db="EMBL/GenBank/DDBJ databases">
        <authorList>
            <person name="Petersen C."/>
        </authorList>
    </citation>
    <scope>NUCLEOTIDE SEQUENCE</scope>
    <source>
        <strain evidence="1">IBT 34128</strain>
    </source>
</reference>
<dbReference type="GeneID" id="81390357"/>
<dbReference type="EMBL" id="JAPMSZ010000001">
    <property type="protein sequence ID" value="KAJ5114846.1"/>
    <property type="molecule type" value="Genomic_DNA"/>
</dbReference>